<keyword evidence="7 12" id="KW-0457">Lysine biosynthesis</keyword>
<comment type="caution">
    <text evidence="12">Lacks conserved residue(s) required for the propagation of feature annotation.</text>
</comment>
<evidence type="ECO:0000256" key="4">
    <source>
        <dbReference type="ARBA" id="ARBA00022915"/>
    </source>
</evidence>
<evidence type="ECO:0000256" key="8">
    <source>
        <dbReference type="ARBA" id="ARBA00037922"/>
    </source>
</evidence>
<dbReference type="Pfam" id="PF05173">
    <property type="entry name" value="DapB_C"/>
    <property type="match status" value="1"/>
</dbReference>
<dbReference type="InterPro" id="IPR023940">
    <property type="entry name" value="DHDPR_bac"/>
</dbReference>
<evidence type="ECO:0000256" key="3">
    <source>
        <dbReference type="ARBA" id="ARBA00022857"/>
    </source>
</evidence>
<dbReference type="Proteomes" id="UP000184604">
    <property type="component" value="Chromosome"/>
</dbReference>
<feature type="domain" description="Dihydrodipicolinate reductase C-terminal" evidence="14">
    <location>
        <begin position="133"/>
        <end position="253"/>
    </location>
</feature>
<dbReference type="InterPro" id="IPR022663">
    <property type="entry name" value="DapB_C"/>
</dbReference>
<evidence type="ECO:0000259" key="14">
    <source>
        <dbReference type="Pfam" id="PF05173"/>
    </source>
</evidence>
<dbReference type="GO" id="GO:0016726">
    <property type="term" value="F:oxidoreductase activity, acting on CH or CH2 groups, NAD or NADP as acceptor"/>
    <property type="evidence" value="ECO:0007669"/>
    <property type="project" value="UniProtKB-UniRule"/>
</dbReference>
<evidence type="ECO:0000256" key="12">
    <source>
        <dbReference type="HAMAP-Rule" id="MF_00102"/>
    </source>
</evidence>
<evidence type="ECO:0000256" key="7">
    <source>
        <dbReference type="ARBA" id="ARBA00023154"/>
    </source>
</evidence>
<feature type="binding site" evidence="12">
    <location>
        <begin position="101"/>
        <end position="103"/>
    </location>
    <ligand>
        <name>NAD(+)</name>
        <dbReference type="ChEBI" id="CHEBI:57540"/>
    </ligand>
</feature>
<dbReference type="GO" id="GO:0019877">
    <property type="term" value="P:diaminopimelate biosynthetic process"/>
    <property type="evidence" value="ECO:0007669"/>
    <property type="project" value="UniProtKB-UniRule"/>
</dbReference>
<proteinExistence type="inferred from homology"/>
<feature type="domain" description="Dihydrodipicolinate reductase N-terminal" evidence="13">
    <location>
        <begin position="2"/>
        <end position="129"/>
    </location>
</feature>
<dbReference type="InterPro" id="IPR000846">
    <property type="entry name" value="DapB_N"/>
</dbReference>
<name>A0A1L5FAN2_CLOKL</name>
<comment type="function">
    <text evidence="12">Catalyzes the conversion of 4-hydroxy-tetrahydrodipicolinate (HTPA) to tetrahydrodipicolinate.</text>
</comment>
<gene>
    <name evidence="12" type="primary">dapB</name>
    <name evidence="15" type="ORF">BS101_15675</name>
</gene>
<dbReference type="Pfam" id="PF01113">
    <property type="entry name" value="DapB_N"/>
    <property type="match status" value="1"/>
</dbReference>
<feature type="binding site" evidence="12">
    <location>
        <begin position="169"/>
        <end position="170"/>
    </location>
    <ligand>
        <name>(S)-2,3,4,5-tetrahydrodipicolinate</name>
        <dbReference type="ChEBI" id="CHEBI:16845"/>
    </ligand>
</feature>
<dbReference type="PANTHER" id="PTHR20836">
    <property type="entry name" value="DIHYDRODIPICOLINATE REDUCTASE"/>
    <property type="match status" value="1"/>
</dbReference>
<dbReference type="SUPFAM" id="SSF55347">
    <property type="entry name" value="Glyceraldehyde-3-phosphate dehydrogenase-like, C-terminal domain"/>
    <property type="match status" value="1"/>
</dbReference>
<dbReference type="InterPro" id="IPR036291">
    <property type="entry name" value="NAD(P)-bd_dom_sf"/>
</dbReference>
<dbReference type="AlphaFoldDB" id="A0A1L5FAN2"/>
<evidence type="ECO:0000259" key="13">
    <source>
        <dbReference type="Pfam" id="PF01113"/>
    </source>
</evidence>
<feature type="active site" description="Proton donor/acceptor" evidence="12">
    <location>
        <position position="159"/>
    </location>
</feature>
<evidence type="ECO:0000256" key="1">
    <source>
        <dbReference type="ARBA" id="ARBA00006642"/>
    </source>
</evidence>
<dbReference type="EC" id="1.17.1.8" evidence="9 12"/>
<evidence type="ECO:0000256" key="11">
    <source>
        <dbReference type="ARBA" id="ARBA00049396"/>
    </source>
</evidence>
<dbReference type="HAMAP" id="MF_00102">
    <property type="entry name" value="DapB"/>
    <property type="match status" value="1"/>
</dbReference>
<comment type="caution">
    <text evidence="12">Was originally thought to be a dihydrodipicolinate reductase (DHDPR), catalyzing the conversion of dihydrodipicolinate to tetrahydrodipicolinate. However, it was shown in E.coli that the substrate of the enzymatic reaction is not dihydrodipicolinate (DHDP) but in fact (2S,4S)-4-hydroxy-2,3,4,5-tetrahydrodipicolinic acid (HTPA), the product released by the DapA-catalyzed reaction.</text>
</comment>
<evidence type="ECO:0000256" key="9">
    <source>
        <dbReference type="ARBA" id="ARBA00038983"/>
    </source>
</evidence>
<keyword evidence="4 12" id="KW-0220">Diaminopimelate biosynthesis</keyword>
<dbReference type="UniPathway" id="UPA00034">
    <property type="reaction ID" value="UER00018"/>
</dbReference>
<dbReference type="PANTHER" id="PTHR20836:SF0">
    <property type="entry name" value="4-HYDROXY-TETRAHYDRODIPICOLINATE REDUCTASE 1, CHLOROPLASTIC-RELATED"/>
    <property type="match status" value="1"/>
</dbReference>
<dbReference type="GO" id="GO:0005737">
    <property type="term" value="C:cytoplasm"/>
    <property type="evidence" value="ECO:0007669"/>
    <property type="project" value="UniProtKB-SubCell"/>
</dbReference>
<dbReference type="GO" id="GO:0009089">
    <property type="term" value="P:lysine biosynthetic process via diaminopimelate"/>
    <property type="evidence" value="ECO:0007669"/>
    <property type="project" value="UniProtKB-UniRule"/>
</dbReference>
<keyword evidence="6 12" id="KW-0520">NAD</keyword>
<keyword evidence="3 12" id="KW-0521">NADP</keyword>
<evidence type="ECO:0000256" key="6">
    <source>
        <dbReference type="ARBA" id="ARBA00023027"/>
    </source>
</evidence>
<evidence type="ECO:0000313" key="15">
    <source>
        <dbReference type="EMBL" id="APM40075.1"/>
    </source>
</evidence>
<keyword evidence="2 12" id="KW-0028">Amino-acid biosynthesis</keyword>
<reference evidence="15 16" key="1">
    <citation type="submission" date="2016-12" db="EMBL/GenBank/DDBJ databases">
        <title>Complete genome sequence of Clostridium kluyveri JZZ isolated from the pit mud of a Chinese flavor liquor-making factory.</title>
        <authorList>
            <person name="Wang Y."/>
        </authorList>
    </citation>
    <scope>NUCLEOTIDE SEQUENCE [LARGE SCALE GENOMIC DNA]</scope>
    <source>
        <strain evidence="15 16">JZZ</strain>
    </source>
</reference>
<feature type="active site" description="Proton donor" evidence="12">
    <location>
        <position position="163"/>
    </location>
</feature>
<dbReference type="GO" id="GO:0051287">
    <property type="term" value="F:NAD binding"/>
    <property type="evidence" value="ECO:0007669"/>
    <property type="project" value="UniProtKB-UniRule"/>
</dbReference>
<comment type="pathway">
    <text evidence="8 12">Amino-acid biosynthesis; L-lysine biosynthesis via DAP pathway; (S)-tetrahydrodipicolinate from L-aspartate: step 4/4.</text>
</comment>
<comment type="subcellular location">
    <subcellularLocation>
        <location evidence="12">Cytoplasm</location>
    </subcellularLocation>
</comment>
<dbReference type="RefSeq" id="WP_073539686.1">
    <property type="nucleotide sequence ID" value="NZ_CP018335.1"/>
</dbReference>
<sequence>MIKVGLIGLGKTGHHIARGISEQNNMKIVAAICSPESTKKGMNLGELLGTHKTEIKISTSDELQSIIFKTKPDVIVDFSKPSSTMENALTISKMKVNLVIGTTGFTKDDISKFQDMAYKFNNGIVYTPNITLGVNVLMLLSNIAANILNKYDFQITEIHHKNKKDAPSGTALKISSEIENGLESAGVCNKNIPINFVRAGGVVGKHHVLIVGENDKIEISHESFSRKAFAEGAINAVNYIYKKSGYYEMKNILDLKRILYKYIDTMDSALC</sequence>
<dbReference type="EMBL" id="CP018335">
    <property type="protein sequence ID" value="APM40075.1"/>
    <property type="molecule type" value="Genomic_DNA"/>
</dbReference>
<comment type="similarity">
    <text evidence="1 12">Belongs to the DapB family.</text>
</comment>
<organism evidence="15 16">
    <name type="scientific">Clostridium kluyveri</name>
    <dbReference type="NCBI Taxonomy" id="1534"/>
    <lineage>
        <taxon>Bacteria</taxon>
        <taxon>Bacillati</taxon>
        <taxon>Bacillota</taxon>
        <taxon>Clostridia</taxon>
        <taxon>Eubacteriales</taxon>
        <taxon>Clostridiaceae</taxon>
        <taxon>Clostridium</taxon>
    </lineage>
</organism>
<protein>
    <recommendedName>
        <fullName evidence="9 12">4-hydroxy-tetrahydrodipicolinate reductase</fullName>
        <shortName evidence="12">HTPA reductase</shortName>
        <ecNumber evidence="9 12">1.17.1.8</ecNumber>
    </recommendedName>
</protein>
<dbReference type="Gene3D" id="3.30.360.10">
    <property type="entry name" value="Dihydrodipicolinate Reductase, domain 2"/>
    <property type="match status" value="1"/>
</dbReference>
<comment type="catalytic activity">
    <reaction evidence="10 12">
        <text>(S)-2,3,4,5-tetrahydrodipicolinate + NADP(+) + H2O = (2S,4S)-4-hydroxy-2,3,4,5-tetrahydrodipicolinate + NADPH + H(+)</text>
        <dbReference type="Rhea" id="RHEA:35331"/>
        <dbReference type="ChEBI" id="CHEBI:15377"/>
        <dbReference type="ChEBI" id="CHEBI:15378"/>
        <dbReference type="ChEBI" id="CHEBI:16845"/>
        <dbReference type="ChEBI" id="CHEBI:57783"/>
        <dbReference type="ChEBI" id="CHEBI:58349"/>
        <dbReference type="ChEBI" id="CHEBI:67139"/>
        <dbReference type="EC" id="1.17.1.8"/>
    </reaction>
</comment>
<evidence type="ECO:0000256" key="2">
    <source>
        <dbReference type="ARBA" id="ARBA00022605"/>
    </source>
</evidence>
<dbReference type="NCBIfam" id="TIGR00036">
    <property type="entry name" value="dapB"/>
    <property type="match status" value="1"/>
</dbReference>
<dbReference type="CDD" id="cd02274">
    <property type="entry name" value="DHDPR_N"/>
    <property type="match status" value="1"/>
</dbReference>
<evidence type="ECO:0000313" key="16">
    <source>
        <dbReference type="Proteomes" id="UP000184604"/>
    </source>
</evidence>
<evidence type="ECO:0000256" key="5">
    <source>
        <dbReference type="ARBA" id="ARBA00023002"/>
    </source>
</evidence>
<dbReference type="GO" id="GO:0050661">
    <property type="term" value="F:NADP binding"/>
    <property type="evidence" value="ECO:0007669"/>
    <property type="project" value="UniProtKB-UniRule"/>
</dbReference>
<dbReference type="SUPFAM" id="SSF51735">
    <property type="entry name" value="NAD(P)-binding Rossmann-fold domains"/>
    <property type="match status" value="1"/>
</dbReference>
<comment type="catalytic activity">
    <reaction evidence="11 12">
        <text>(S)-2,3,4,5-tetrahydrodipicolinate + NAD(+) + H2O = (2S,4S)-4-hydroxy-2,3,4,5-tetrahydrodipicolinate + NADH + H(+)</text>
        <dbReference type="Rhea" id="RHEA:35323"/>
        <dbReference type="ChEBI" id="CHEBI:15377"/>
        <dbReference type="ChEBI" id="CHEBI:15378"/>
        <dbReference type="ChEBI" id="CHEBI:16845"/>
        <dbReference type="ChEBI" id="CHEBI:57540"/>
        <dbReference type="ChEBI" id="CHEBI:57945"/>
        <dbReference type="ChEBI" id="CHEBI:67139"/>
        <dbReference type="EC" id="1.17.1.8"/>
    </reaction>
</comment>
<dbReference type="Gene3D" id="3.40.50.720">
    <property type="entry name" value="NAD(P)-binding Rossmann-like Domain"/>
    <property type="match status" value="1"/>
</dbReference>
<comment type="subunit">
    <text evidence="12">Homotetramer.</text>
</comment>
<evidence type="ECO:0000256" key="10">
    <source>
        <dbReference type="ARBA" id="ARBA00049080"/>
    </source>
</evidence>
<keyword evidence="5 12" id="KW-0560">Oxidoreductase</keyword>
<accession>A0A1L5FAN2</accession>
<keyword evidence="12" id="KW-0963">Cytoplasm</keyword>
<dbReference type="PIRSF" id="PIRSF000161">
    <property type="entry name" value="DHPR"/>
    <property type="match status" value="1"/>
</dbReference>
<dbReference type="GO" id="GO:0008839">
    <property type="term" value="F:4-hydroxy-tetrahydrodipicolinate reductase"/>
    <property type="evidence" value="ECO:0007669"/>
    <property type="project" value="UniProtKB-UniRule"/>
</dbReference>
<dbReference type="OrthoDB" id="9790352at2"/>
<feature type="binding site" evidence="12">
    <location>
        <position position="160"/>
    </location>
    <ligand>
        <name>(S)-2,3,4,5-tetrahydrodipicolinate</name>
        <dbReference type="ChEBI" id="CHEBI:16845"/>
    </ligand>
</feature>